<dbReference type="Proteomes" id="UP001500928">
    <property type="component" value="Unassembled WGS sequence"/>
</dbReference>
<gene>
    <name evidence="1" type="ORF">GCM10023200_55420</name>
</gene>
<proteinExistence type="predicted"/>
<sequence>MLPVVGRAVTTSDGNLPPVATRIAHRADWDAPAEDVYALLVDADHLDRRLKELGGNDPALLEHAVDDSGARLRFRHSVPVEFLPSVIRRFTGDDLVLDRVETWRPRDGGGYDGTFEVTVRGLPGRLSGTQTLTDTGGGSVTQVDGEASVTVPMVGGRIEGIVTDQVGGLLDAEDEFTRRRLAQR</sequence>
<dbReference type="Pfam" id="PF10698">
    <property type="entry name" value="DUF2505"/>
    <property type="match status" value="1"/>
</dbReference>
<reference evidence="2" key="1">
    <citation type="journal article" date="2019" name="Int. J. Syst. Evol. Microbiol.">
        <title>The Global Catalogue of Microorganisms (GCM) 10K type strain sequencing project: providing services to taxonomists for standard genome sequencing and annotation.</title>
        <authorList>
            <consortium name="The Broad Institute Genomics Platform"/>
            <consortium name="The Broad Institute Genome Sequencing Center for Infectious Disease"/>
            <person name="Wu L."/>
            <person name="Ma J."/>
        </authorList>
    </citation>
    <scope>NUCLEOTIDE SEQUENCE [LARGE SCALE GENOMIC DNA]</scope>
    <source>
        <strain evidence="2">JCM 17979</strain>
    </source>
</reference>
<dbReference type="EMBL" id="BAABHO010000071">
    <property type="protein sequence ID" value="GAA4810580.1"/>
    <property type="molecule type" value="Genomic_DNA"/>
</dbReference>
<dbReference type="InterPro" id="IPR019639">
    <property type="entry name" value="DUF2505"/>
</dbReference>
<name>A0ABP9CLE7_9PSEU</name>
<evidence type="ECO:0000313" key="2">
    <source>
        <dbReference type="Proteomes" id="UP001500928"/>
    </source>
</evidence>
<dbReference type="SUPFAM" id="SSF55961">
    <property type="entry name" value="Bet v1-like"/>
    <property type="match status" value="1"/>
</dbReference>
<accession>A0ABP9CLE7</accession>
<organism evidence="1 2">
    <name type="scientific">Actinomycetospora chlora</name>
    <dbReference type="NCBI Taxonomy" id="663608"/>
    <lineage>
        <taxon>Bacteria</taxon>
        <taxon>Bacillati</taxon>
        <taxon>Actinomycetota</taxon>
        <taxon>Actinomycetes</taxon>
        <taxon>Pseudonocardiales</taxon>
        <taxon>Pseudonocardiaceae</taxon>
        <taxon>Actinomycetospora</taxon>
    </lineage>
</organism>
<evidence type="ECO:0000313" key="1">
    <source>
        <dbReference type="EMBL" id="GAA4810580.1"/>
    </source>
</evidence>
<comment type="caution">
    <text evidence="1">The sequence shown here is derived from an EMBL/GenBank/DDBJ whole genome shotgun (WGS) entry which is preliminary data.</text>
</comment>
<keyword evidence="2" id="KW-1185">Reference proteome</keyword>
<protein>
    <submittedName>
        <fullName evidence="1">DUF2505 domain-containing protein</fullName>
    </submittedName>
</protein>